<feature type="region of interest" description="Disordered" evidence="1">
    <location>
        <begin position="55"/>
        <end position="108"/>
    </location>
</feature>
<evidence type="ECO:0000256" key="1">
    <source>
        <dbReference type="SAM" id="MobiDB-lite"/>
    </source>
</evidence>
<name>A0ABR3LUS3_9TELE</name>
<dbReference type="EMBL" id="JAYMGO010000018">
    <property type="protein sequence ID" value="KAL1256624.1"/>
    <property type="molecule type" value="Genomic_DNA"/>
</dbReference>
<dbReference type="Proteomes" id="UP001558613">
    <property type="component" value="Unassembled WGS sequence"/>
</dbReference>
<organism evidence="2 3">
    <name type="scientific">Cirrhinus molitorella</name>
    <name type="common">mud carp</name>
    <dbReference type="NCBI Taxonomy" id="172907"/>
    <lineage>
        <taxon>Eukaryota</taxon>
        <taxon>Metazoa</taxon>
        <taxon>Chordata</taxon>
        <taxon>Craniata</taxon>
        <taxon>Vertebrata</taxon>
        <taxon>Euteleostomi</taxon>
        <taxon>Actinopterygii</taxon>
        <taxon>Neopterygii</taxon>
        <taxon>Teleostei</taxon>
        <taxon>Ostariophysi</taxon>
        <taxon>Cypriniformes</taxon>
        <taxon>Cyprinidae</taxon>
        <taxon>Labeoninae</taxon>
        <taxon>Labeonini</taxon>
        <taxon>Cirrhinus</taxon>
    </lineage>
</organism>
<evidence type="ECO:0000313" key="3">
    <source>
        <dbReference type="Proteomes" id="UP001558613"/>
    </source>
</evidence>
<feature type="compositionally biased region" description="Basic and acidic residues" evidence="1">
    <location>
        <begin position="60"/>
        <end position="102"/>
    </location>
</feature>
<gene>
    <name evidence="2" type="ORF">QQF64_012169</name>
</gene>
<accession>A0ABR3LUS3</accession>
<evidence type="ECO:0000313" key="2">
    <source>
        <dbReference type="EMBL" id="KAL1256624.1"/>
    </source>
</evidence>
<keyword evidence="3" id="KW-1185">Reference proteome</keyword>
<comment type="caution">
    <text evidence="2">The sequence shown here is derived from an EMBL/GenBank/DDBJ whole genome shotgun (WGS) entry which is preliminary data.</text>
</comment>
<sequence>MLKHADISRYGKESLHHIPTILWNRHDVRVVSPALAEGQRSTVDEVYCICRGMKAGSENSKGDEIVSKGGRERKREVERQRWKGWESRGRDGGRDTGRENVPDSHGVY</sequence>
<reference evidence="2 3" key="1">
    <citation type="submission" date="2023-09" db="EMBL/GenBank/DDBJ databases">
        <authorList>
            <person name="Wang M."/>
        </authorList>
    </citation>
    <scope>NUCLEOTIDE SEQUENCE [LARGE SCALE GENOMIC DNA]</scope>
    <source>
        <strain evidence="2">GT-2023</strain>
        <tissue evidence="2">Liver</tissue>
    </source>
</reference>
<proteinExistence type="predicted"/>
<protein>
    <submittedName>
        <fullName evidence="2">Uncharacterized protein</fullName>
    </submittedName>
</protein>